<dbReference type="GO" id="GO:0005506">
    <property type="term" value="F:iron ion binding"/>
    <property type="evidence" value="ECO:0007669"/>
    <property type="project" value="InterPro"/>
</dbReference>
<keyword evidence="9" id="KW-0503">Monooxygenase</keyword>
<reference evidence="11 12" key="1">
    <citation type="submission" date="2024-01" db="EMBL/GenBank/DDBJ databases">
        <authorList>
            <person name="Waweru B."/>
        </authorList>
    </citation>
    <scope>NUCLEOTIDE SEQUENCE [LARGE SCALE GENOMIC DNA]</scope>
</reference>
<dbReference type="GO" id="GO:0016020">
    <property type="term" value="C:membrane"/>
    <property type="evidence" value="ECO:0007669"/>
    <property type="project" value="UniProtKB-SubCell"/>
</dbReference>
<proteinExistence type="inferred from homology"/>
<dbReference type="AlphaFoldDB" id="A0AAV1R0K2"/>
<dbReference type="Proteomes" id="UP001314170">
    <property type="component" value="Unassembled WGS sequence"/>
</dbReference>
<evidence type="ECO:0000313" key="11">
    <source>
        <dbReference type="EMBL" id="CAK7326407.1"/>
    </source>
</evidence>
<dbReference type="Pfam" id="PF00067">
    <property type="entry name" value="p450"/>
    <property type="match status" value="1"/>
</dbReference>
<comment type="caution">
    <text evidence="11">The sequence shown here is derived from an EMBL/GenBank/DDBJ whole genome shotgun (WGS) entry which is preliminary data.</text>
</comment>
<dbReference type="GO" id="GO:0020037">
    <property type="term" value="F:heme binding"/>
    <property type="evidence" value="ECO:0007669"/>
    <property type="project" value="InterPro"/>
</dbReference>
<name>A0AAV1R0K2_9ROSI</name>
<keyword evidence="3" id="KW-0349">Heme</keyword>
<keyword evidence="5" id="KW-0479">Metal-binding</keyword>
<dbReference type="EMBL" id="CAWUPB010000851">
    <property type="protein sequence ID" value="CAK7326407.1"/>
    <property type="molecule type" value="Genomic_DNA"/>
</dbReference>
<evidence type="ECO:0000256" key="7">
    <source>
        <dbReference type="ARBA" id="ARBA00023002"/>
    </source>
</evidence>
<evidence type="ECO:0000256" key="2">
    <source>
        <dbReference type="ARBA" id="ARBA00010617"/>
    </source>
</evidence>
<evidence type="ECO:0000256" key="5">
    <source>
        <dbReference type="ARBA" id="ARBA00022723"/>
    </source>
</evidence>
<evidence type="ECO:0000256" key="1">
    <source>
        <dbReference type="ARBA" id="ARBA00004167"/>
    </source>
</evidence>
<keyword evidence="12" id="KW-1185">Reference proteome</keyword>
<evidence type="ECO:0000256" key="3">
    <source>
        <dbReference type="ARBA" id="ARBA00022617"/>
    </source>
</evidence>
<keyword evidence="4" id="KW-0812">Transmembrane</keyword>
<dbReference type="PANTHER" id="PTHR24282:SF233">
    <property type="entry name" value="CYTOCHROME P450"/>
    <property type="match status" value="1"/>
</dbReference>
<evidence type="ECO:0008006" key="13">
    <source>
        <dbReference type="Google" id="ProtNLM"/>
    </source>
</evidence>
<accession>A0AAV1R0K2</accession>
<dbReference type="InterPro" id="IPR050665">
    <property type="entry name" value="Cytochrome_P450_Monooxygen"/>
</dbReference>
<dbReference type="Gene3D" id="1.10.630.10">
    <property type="entry name" value="Cytochrome P450"/>
    <property type="match status" value="1"/>
</dbReference>
<dbReference type="PANTHER" id="PTHR24282">
    <property type="entry name" value="CYTOCHROME P450 FAMILY MEMBER"/>
    <property type="match status" value="1"/>
</dbReference>
<dbReference type="GO" id="GO:0016705">
    <property type="term" value="F:oxidoreductase activity, acting on paired donors, with incorporation or reduction of molecular oxygen"/>
    <property type="evidence" value="ECO:0007669"/>
    <property type="project" value="InterPro"/>
</dbReference>
<comment type="subcellular location">
    <subcellularLocation>
        <location evidence="1">Membrane</location>
        <topology evidence="1">Single-pass membrane protein</topology>
    </subcellularLocation>
</comment>
<comment type="similarity">
    <text evidence="2">Belongs to the cytochrome P450 family.</text>
</comment>
<evidence type="ECO:0000256" key="8">
    <source>
        <dbReference type="ARBA" id="ARBA00023004"/>
    </source>
</evidence>
<dbReference type="InterPro" id="IPR036396">
    <property type="entry name" value="Cyt_P450_sf"/>
</dbReference>
<organism evidence="11 12">
    <name type="scientific">Dovyalis caffra</name>
    <dbReference type="NCBI Taxonomy" id="77055"/>
    <lineage>
        <taxon>Eukaryota</taxon>
        <taxon>Viridiplantae</taxon>
        <taxon>Streptophyta</taxon>
        <taxon>Embryophyta</taxon>
        <taxon>Tracheophyta</taxon>
        <taxon>Spermatophyta</taxon>
        <taxon>Magnoliopsida</taxon>
        <taxon>eudicotyledons</taxon>
        <taxon>Gunneridae</taxon>
        <taxon>Pentapetalae</taxon>
        <taxon>rosids</taxon>
        <taxon>fabids</taxon>
        <taxon>Malpighiales</taxon>
        <taxon>Salicaceae</taxon>
        <taxon>Flacourtieae</taxon>
        <taxon>Dovyalis</taxon>
    </lineage>
</organism>
<keyword evidence="6" id="KW-1133">Transmembrane helix</keyword>
<keyword evidence="8" id="KW-0408">Iron</keyword>
<evidence type="ECO:0000256" key="9">
    <source>
        <dbReference type="ARBA" id="ARBA00023033"/>
    </source>
</evidence>
<dbReference type="GO" id="GO:0004497">
    <property type="term" value="F:monooxygenase activity"/>
    <property type="evidence" value="ECO:0007669"/>
    <property type="project" value="UniProtKB-KW"/>
</dbReference>
<protein>
    <recommendedName>
        <fullName evidence="13">Cytochrome P450</fullName>
    </recommendedName>
</protein>
<gene>
    <name evidence="11" type="ORF">DCAF_LOCUS4107</name>
</gene>
<keyword evidence="10" id="KW-0472">Membrane</keyword>
<evidence type="ECO:0000313" key="12">
    <source>
        <dbReference type="Proteomes" id="UP001314170"/>
    </source>
</evidence>
<sequence length="274" mass="31354">MVDSNSHTICLAFARSKRPFLRTPTSKFERGYQFEKREHEQSHGIMPSILLDSKLLNEITNVINHIGAGKNFFRWKGSLARLVVTEPELIKEILNHKDGNYLKAELKPYIKKLSWDGLGTTKVYRSADKTNLLTIDDLIDECKSFCTEGQETMRNWQQKVRNEVLELFGQQNPSPEGISRLKTIWADDVRIFKPERFAEGVAKATKSNISAFLPFGMGPRNCVVMNFAYNEKKIALSMILQRYRITLSPDCVRSPLLLLGMCQQHGVQVMIQAM</sequence>
<evidence type="ECO:0000256" key="10">
    <source>
        <dbReference type="ARBA" id="ARBA00023136"/>
    </source>
</evidence>
<dbReference type="InterPro" id="IPR001128">
    <property type="entry name" value="Cyt_P450"/>
</dbReference>
<evidence type="ECO:0000256" key="6">
    <source>
        <dbReference type="ARBA" id="ARBA00022989"/>
    </source>
</evidence>
<dbReference type="SUPFAM" id="SSF48264">
    <property type="entry name" value="Cytochrome P450"/>
    <property type="match status" value="1"/>
</dbReference>
<evidence type="ECO:0000256" key="4">
    <source>
        <dbReference type="ARBA" id="ARBA00022692"/>
    </source>
</evidence>
<keyword evidence="7" id="KW-0560">Oxidoreductase</keyword>